<evidence type="ECO:0000313" key="1">
    <source>
        <dbReference type="EMBL" id="QHA33449.1"/>
    </source>
</evidence>
<gene>
    <name evidence="1" type="ORF">pSeSNUABM01_076</name>
</gene>
<sequence length="74" mass="8570">MLMLLLMGSMRKIFRPKSCGEDQIISDFGQIPMGCGNMIKLNYIMDTINDMIFHFGPEFYSQYSLVLINAWLIN</sequence>
<accession>A0A6B9KKN8</accession>
<keyword evidence="2" id="KW-1185">Reference proteome</keyword>
<organism evidence="1 2">
    <name type="scientific">Salmonella phage pSe_SNUABM_01</name>
    <dbReference type="NCBI Taxonomy" id="2656520"/>
    <lineage>
        <taxon>Viruses</taxon>
        <taxon>Duplodnaviria</taxon>
        <taxon>Heunggongvirae</taxon>
        <taxon>Uroviricota</taxon>
        <taxon>Caudoviricetes</taxon>
        <taxon>Pantevenvirales</taxon>
        <taxon>Straboviridae</taxon>
        <taxon>Tevenvirinae</taxon>
        <taxon>Tequatrovirus</taxon>
        <taxon>Tequatrovirus snuabm</taxon>
    </lineage>
</organism>
<dbReference type="Proteomes" id="UP000440849">
    <property type="component" value="Segment"/>
</dbReference>
<dbReference type="EMBL" id="MN580668">
    <property type="protein sequence ID" value="QHA33449.1"/>
    <property type="molecule type" value="Genomic_DNA"/>
</dbReference>
<evidence type="ECO:0000313" key="2">
    <source>
        <dbReference type="Proteomes" id="UP000440849"/>
    </source>
</evidence>
<reference evidence="1 2" key="1">
    <citation type="submission" date="2019-10" db="EMBL/GenBank/DDBJ databases">
        <title>Complete genome sequence of bacteriophage pSe_SNUABM_01 infecting Salmonella enterica.</title>
        <authorList>
            <person name="Kim S.G."/>
            <person name="Lee C.H."/>
            <person name="Park S.C."/>
        </authorList>
    </citation>
    <scope>NUCLEOTIDE SEQUENCE [LARGE SCALE GENOMIC DNA]</scope>
</reference>
<name>A0A6B9KKN8_9CAUD</name>
<proteinExistence type="predicted"/>
<protein>
    <submittedName>
        <fullName evidence="1">Putative ribonucleotide reductase of class III activating protein</fullName>
    </submittedName>
</protein>